<feature type="transmembrane region" description="Helical" evidence="8">
    <location>
        <begin position="20"/>
        <end position="49"/>
    </location>
</feature>
<dbReference type="InterPro" id="IPR002123">
    <property type="entry name" value="Plipid/glycerol_acylTrfase"/>
</dbReference>
<keyword evidence="6 8" id="KW-0472">Membrane</keyword>
<evidence type="ECO:0000313" key="11">
    <source>
        <dbReference type="Proteomes" id="UP000016568"/>
    </source>
</evidence>
<evidence type="ECO:0000256" key="4">
    <source>
        <dbReference type="ARBA" id="ARBA00022989"/>
    </source>
</evidence>
<dbReference type="SMART" id="SM00563">
    <property type="entry name" value="PlsC"/>
    <property type="match status" value="1"/>
</dbReference>
<evidence type="ECO:0000256" key="7">
    <source>
        <dbReference type="ARBA" id="ARBA00023315"/>
    </source>
</evidence>
<evidence type="ECO:0000259" key="9">
    <source>
        <dbReference type="SMART" id="SM00563"/>
    </source>
</evidence>
<evidence type="ECO:0000313" key="10">
    <source>
        <dbReference type="EMBL" id="GAD48052.1"/>
    </source>
</evidence>
<dbReference type="CDD" id="cd07989">
    <property type="entry name" value="LPLAT_AGPAT-like"/>
    <property type="match status" value="1"/>
</dbReference>
<evidence type="ECO:0000256" key="3">
    <source>
        <dbReference type="ARBA" id="ARBA00022692"/>
    </source>
</evidence>
<dbReference type="PANTHER" id="PTHR23063">
    <property type="entry name" value="PHOSPHOLIPID ACYLTRANSFERASE"/>
    <property type="match status" value="1"/>
</dbReference>
<feature type="domain" description="Phospholipid/glycerol acyltransferase" evidence="9">
    <location>
        <begin position="85"/>
        <end position="199"/>
    </location>
</feature>
<dbReference type="KEGG" id="ntd:EGO55_00195"/>
<evidence type="ECO:0000256" key="6">
    <source>
        <dbReference type="ARBA" id="ARBA00023136"/>
    </source>
</evidence>
<keyword evidence="4 8" id="KW-1133">Transmembrane helix</keyword>
<comment type="subcellular location">
    <subcellularLocation>
        <location evidence="1">Membrane</location>
    </subcellularLocation>
</comment>
<keyword evidence="7 10" id="KW-0012">Acyltransferase</keyword>
<reference evidence="10 11" key="1">
    <citation type="submission" date="2013-09" db="EMBL/GenBank/DDBJ databases">
        <title>Whole genome shotgun sequence of Novosphingobium tardaugens NBRC 16725.</title>
        <authorList>
            <person name="Isaki S."/>
            <person name="Hosoyama A."/>
            <person name="Tsuchikane K."/>
            <person name="Katsumata H."/>
            <person name="Ando Y."/>
            <person name="Yamazaki S."/>
            <person name="Fujita N."/>
        </authorList>
    </citation>
    <scope>NUCLEOTIDE SEQUENCE [LARGE SCALE GENOMIC DNA]</scope>
    <source>
        <strain evidence="10 11">NBRC 16725</strain>
    </source>
</reference>
<dbReference type="Proteomes" id="UP000016568">
    <property type="component" value="Unassembled WGS sequence"/>
</dbReference>
<evidence type="ECO:0000256" key="1">
    <source>
        <dbReference type="ARBA" id="ARBA00004370"/>
    </source>
</evidence>
<evidence type="ECO:0000256" key="2">
    <source>
        <dbReference type="ARBA" id="ARBA00022679"/>
    </source>
</evidence>
<accession>U2YIT5</accession>
<dbReference type="PANTHER" id="PTHR23063:SF52">
    <property type="entry name" value="LYSOPHOSPHATIDYLCHOLINE ACYLTRANSFERASE"/>
    <property type="match status" value="1"/>
</dbReference>
<dbReference type="GO" id="GO:0006629">
    <property type="term" value="P:lipid metabolic process"/>
    <property type="evidence" value="ECO:0007669"/>
    <property type="project" value="UniProtKB-KW"/>
</dbReference>
<gene>
    <name evidence="10" type="ORF">NT2_02_01350</name>
</gene>
<dbReference type="GO" id="GO:0016020">
    <property type="term" value="C:membrane"/>
    <property type="evidence" value="ECO:0007669"/>
    <property type="project" value="UniProtKB-SubCell"/>
</dbReference>
<proteinExistence type="predicted"/>
<dbReference type="Pfam" id="PF01553">
    <property type="entry name" value="Acyltransferase"/>
    <property type="match status" value="1"/>
</dbReference>
<dbReference type="SUPFAM" id="SSF69593">
    <property type="entry name" value="Glycerol-3-phosphate (1)-acyltransferase"/>
    <property type="match status" value="1"/>
</dbReference>
<dbReference type="EMBL" id="BASZ01000002">
    <property type="protein sequence ID" value="GAD48052.1"/>
    <property type="molecule type" value="Genomic_DNA"/>
</dbReference>
<dbReference type="GO" id="GO:0016746">
    <property type="term" value="F:acyltransferase activity"/>
    <property type="evidence" value="ECO:0007669"/>
    <property type="project" value="UniProtKB-KW"/>
</dbReference>
<keyword evidence="11" id="KW-1185">Reference proteome</keyword>
<evidence type="ECO:0000256" key="5">
    <source>
        <dbReference type="ARBA" id="ARBA00023098"/>
    </source>
</evidence>
<name>U2YIT5_9SPHN</name>
<keyword evidence="2 10" id="KW-0808">Transferase</keyword>
<dbReference type="OrthoDB" id="9806880at2"/>
<evidence type="ECO:0000256" key="8">
    <source>
        <dbReference type="SAM" id="Phobius"/>
    </source>
</evidence>
<dbReference type="RefSeq" id="WP_021688959.1">
    <property type="nucleotide sequence ID" value="NZ_BASZ01000002.1"/>
</dbReference>
<keyword evidence="3 8" id="KW-0812">Transmembrane</keyword>
<protein>
    <submittedName>
        <fullName evidence="10">Putative acyltransferase</fullName>
    </submittedName>
</protein>
<sequence length="268" mass="29484">MLPPPGQNGSDYQHPAGPALIGVLGWMLFGTRVFLLLLLLASVLPLLLITRLFTRRRIWPQIYFRGVCRIIGLRTRVHGRPQHNALYLPNHISWMDIPALLGTTGSAFVANDSLAGSRLFKVLADMNDTVFIARHRRTTIGAQVEDVRRALSDAGALTIFIEGTTSDGAGVLPFKSALLSALEPLPDDVTVQPVFLHYADGRAVAWVGDEPGLDNVKRMLSRWRAIRLDLYFCDPLDGESLQNRKMMAAAAQQAVVTRMGAPSSPLHE</sequence>
<dbReference type="eggNOG" id="COG0204">
    <property type="taxonomic scope" value="Bacteria"/>
</dbReference>
<organism evidence="10 11">
    <name type="scientific">Caenibius tardaugens NBRC 16725</name>
    <dbReference type="NCBI Taxonomy" id="1219035"/>
    <lineage>
        <taxon>Bacteria</taxon>
        <taxon>Pseudomonadati</taxon>
        <taxon>Pseudomonadota</taxon>
        <taxon>Alphaproteobacteria</taxon>
        <taxon>Sphingomonadales</taxon>
        <taxon>Erythrobacteraceae</taxon>
        <taxon>Caenibius</taxon>
    </lineage>
</organism>
<dbReference type="AlphaFoldDB" id="U2YIT5"/>
<keyword evidence="5" id="KW-0443">Lipid metabolism</keyword>
<comment type="caution">
    <text evidence="10">The sequence shown here is derived from an EMBL/GenBank/DDBJ whole genome shotgun (WGS) entry which is preliminary data.</text>
</comment>